<proteinExistence type="predicted"/>
<accession>A0A2H0UF09</accession>
<feature type="transmembrane region" description="Helical" evidence="1">
    <location>
        <begin position="6"/>
        <end position="25"/>
    </location>
</feature>
<evidence type="ECO:0000313" key="3">
    <source>
        <dbReference type="Proteomes" id="UP000229315"/>
    </source>
</evidence>
<gene>
    <name evidence="2" type="ORF">COU15_03165</name>
</gene>
<organism evidence="2 3">
    <name type="scientific">Candidatus Kaiserbacteria bacterium CG10_big_fil_rev_8_21_14_0_10_45_20</name>
    <dbReference type="NCBI Taxonomy" id="1974607"/>
    <lineage>
        <taxon>Bacteria</taxon>
        <taxon>Candidatus Kaiseribacteriota</taxon>
    </lineage>
</organism>
<dbReference type="EMBL" id="PFBH01000020">
    <property type="protein sequence ID" value="PIR84977.1"/>
    <property type="molecule type" value="Genomic_DNA"/>
</dbReference>
<reference evidence="3" key="1">
    <citation type="submission" date="2017-09" db="EMBL/GenBank/DDBJ databases">
        <title>Depth-based differentiation of microbial function through sediment-hosted aquifers and enrichment of novel symbionts in the deep terrestrial subsurface.</title>
        <authorList>
            <person name="Probst A.J."/>
            <person name="Ladd B."/>
            <person name="Jarett J.K."/>
            <person name="Geller-Mcgrath D.E."/>
            <person name="Sieber C.M.K."/>
            <person name="Emerson J.B."/>
            <person name="Anantharaman K."/>
            <person name="Thomas B.C."/>
            <person name="Malmstrom R."/>
            <person name="Stieglmeier M."/>
            <person name="Klingl A."/>
            <person name="Woyke T."/>
            <person name="Ryan C.M."/>
            <person name="Banfield J.F."/>
        </authorList>
    </citation>
    <scope>NUCLEOTIDE SEQUENCE [LARGE SCALE GENOMIC DNA]</scope>
</reference>
<name>A0A2H0UF09_9BACT</name>
<evidence type="ECO:0000313" key="2">
    <source>
        <dbReference type="EMBL" id="PIR84977.1"/>
    </source>
</evidence>
<keyword evidence="1" id="KW-0472">Membrane</keyword>
<sequence length="65" mass="7028">MTKTHYLLLLGIVLTLSLTVWIGFFRTPTGVGTAVQIEVDEGVHIETPLNIEDSDISTDTPATGE</sequence>
<comment type="caution">
    <text evidence="2">The sequence shown here is derived from an EMBL/GenBank/DDBJ whole genome shotgun (WGS) entry which is preliminary data.</text>
</comment>
<keyword evidence="1" id="KW-1133">Transmembrane helix</keyword>
<keyword evidence="1" id="KW-0812">Transmembrane</keyword>
<protein>
    <submittedName>
        <fullName evidence="2">Uncharacterized protein</fullName>
    </submittedName>
</protein>
<dbReference type="AlphaFoldDB" id="A0A2H0UF09"/>
<evidence type="ECO:0000256" key="1">
    <source>
        <dbReference type="SAM" id="Phobius"/>
    </source>
</evidence>
<dbReference type="Proteomes" id="UP000229315">
    <property type="component" value="Unassembled WGS sequence"/>
</dbReference>